<dbReference type="Proteomes" id="UP000460272">
    <property type="component" value="Unassembled WGS sequence"/>
</dbReference>
<dbReference type="InterPro" id="IPR041698">
    <property type="entry name" value="Methyltransf_25"/>
</dbReference>
<dbReference type="PROSITE" id="PS51608">
    <property type="entry name" value="SAM_MT_UBIE"/>
    <property type="match status" value="1"/>
</dbReference>
<dbReference type="InterPro" id="IPR004033">
    <property type="entry name" value="UbiE/COQ5_MeTrFase"/>
</dbReference>
<organism evidence="2 3">
    <name type="scientific">Trebonia kvetii</name>
    <dbReference type="NCBI Taxonomy" id="2480626"/>
    <lineage>
        <taxon>Bacteria</taxon>
        <taxon>Bacillati</taxon>
        <taxon>Actinomycetota</taxon>
        <taxon>Actinomycetes</taxon>
        <taxon>Streptosporangiales</taxon>
        <taxon>Treboniaceae</taxon>
        <taxon>Trebonia</taxon>
    </lineage>
</organism>
<name>A0A6P2BQJ1_9ACTN</name>
<dbReference type="GO" id="GO:0032259">
    <property type="term" value="P:methylation"/>
    <property type="evidence" value="ECO:0007669"/>
    <property type="project" value="UniProtKB-KW"/>
</dbReference>
<feature type="domain" description="Methyltransferase" evidence="1">
    <location>
        <begin position="52"/>
        <end position="148"/>
    </location>
</feature>
<dbReference type="RefSeq" id="WP_145861310.1">
    <property type="nucleotide sequence ID" value="NZ_RPFW01000009.1"/>
</dbReference>
<gene>
    <name evidence="2" type="ORF">EAS64_38255</name>
</gene>
<reference evidence="2 3" key="1">
    <citation type="submission" date="2018-11" db="EMBL/GenBank/DDBJ databases">
        <title>Trebonia kvetii gen.nov., sp.nov., a novel acidophilic actinobacterium, and proposal of the new actinobacterial family Treboniaceae fam. nov.</title>
        <authorList>
            <person name="Rapoport D."/>
            <person name="Sagova-Mareckova M."/>
            <person name="Sedlacek I."/>
            <person name="Provaznik J."/>
            <person name="Kralova S."/>
            <person name="Pavlinic D."/>
            <person name="Benes V."/>
            <person name="Kopecky J."/>
        </authorList>
    </citation>
    <scope>NUCLEOTIDE SEQUENCE [LARGE SCALE GENOMIC DNA]</scope>
    <source>
        <strain evidence="2 3">15Tr583</strain>
    </source>
</reference>
<evidence type="ECO:0000313" key="2">
    <source>
        <dbReference type="EMBL" id="TVZ00466.1"/>
    </source>
</evidence>
<dbReference type="GO" id="GO:0008168">
    <property type="term" value="F:methyltransferase activity"/>
    <property type="evidence" value="ECO:0007669"/>
    <property type="project" value="UniProtKB-KW"/>
</dbReference>
<accession>A0A6P2BQJ1</accession>
<proteinExistence type="predicted"/>
<dbReference type="PANTHER" id="PTHR42912">
    <property type="entry name" value="METHYLTRANSFERASE"/>
    <property type="match status" value="1"/>
</dbReference>
<evidence type="ECO:0000259" key="1">
    <source>
        <dbReference type="Pfam" id="PF13649"/>
    </source>
</evidence>
<keyword evidence="2" id="KW-0489">Methyltransferase</keyword>
<evidence type="ECO:0000313" key="3">
    <source>
        <dbReference type="Proteomes" id="UP000460272"/>
    </source>
</evidence>
<keyword evidence="3" id="KW-1185">Reference proteome</keyword>
<dbReference type="InterPro" id="IPR029063">
    <property type="entry name" value="SAM-dependent_MTases_sf"/>
</dbReference>
<keyword evidence="2" id="KW-0808">Transferase</keyword>
<comment type="caution">
    <text evidence="2">The sequence shown here is derived from an EMBL/GenBank/DDBJ whole genome shotgun (WGS) entry which is preliminary data.</text>
</comment>
<sequence>MPTERALGQHAQRAASTYGAAADHYGLASLGFWDRYGAATVSRLTLPAGGLVLDLCCGAGASAIPSAHAVGATGRVLGIDVAAPLLKMARARALRERLVDIEFRHGDALETGLPDGSFDAVVCVFGVFFASDMTAFVREMWRLVKPGGVLAVTTWGAGLFEPANSIFWAAVGAVEPSLFKAFNPWDVITTPESVAGLFSRAEVPNPAVAAVPGQHHLEHPDRFWEIVLGSGYRATVDALAPGQYDRVRSLVLSELRSARVTAVRTDVVFGTADRPR</sequence>
<dbReference type="AlphaFoldDB" id="A0A6P2BQJ1"/>
<dbReference type="OrthoDB" id="9777638at2"/>
<dbReference type="SUPFAM" id="SSF53335">
    <property type="entry name" value="S-adenosyl-L-methionine-dependent methyltransferases"/>
    <property type="match status" value="1"/>
</dbReference>
<protein>
    <submittedName>
        <fullName evidence="2">Methyltransferase domain-containing protein</fullName>
    </submittedName>
</protein>
<dbReference type="Pfam" id="PF13649">
    <property type="entry name" value="Methyltransf_25"/>
    <property type="match status" value="1"/>
</dbReference>
<dbReference type="InterPro" id="IPR050508">
    <property type="entry name" value="Methyltransf_Superfamily"/>
</dbReference>
<dbReference type="Gene3D" id="3.40.50.150">
    <property type="entry name" value="Vaccinia Virus protein VP39"/>
    <property type="match status" value="1"/>
</dbReference>
<dbReference type="EMBL" id="RPFW01000009">
    <property type="protein sequence ID" value="TVZ00466.1"/>
    <property type="molecule type" value="Genomic_DNA"/>
</dbReference>
<dbReference type="CDD" id="cd02440">
    <property type="entry name" value="AdoMet_MTases"/>
    <property type="match status" value="1"/>
</dbReference>